<evidence type="ECO:0000256" key="16">
    <source>
        <dbReference type="ARBA" id="ARBA00048694"/>
    </source>
</evidence>
<feature type="region of interest" description="Disordered" evidence="19">
    <location>
        <begin position="1"/>
        <end position="79"/>
    </location>
</feature>
<feature type="compositionally biased region" description="Polar residues" evidence="19">
    <location>
        <begin position="1153"/>
        <end position="1170"/>
    </location>
</feature>
<dbReference type="PRINTS" id="PR00120">
    <property type="entry name" value="HATPASE"/>
</dbReference>
<dbReference type="PRINTS" id="PR00119">
    <property type="entry name" value="CATATPASE"/>
</dbReference>
<feature type="region of interest" description="Disordered" evidence="19">
    <location>
        <begin position="1153"/>
        <end position="1214"/>
    </location>
</feature>
<keyword evidence="15 20" id="KW-0472">Membrane</keyword>
<dbReference type="InterPro" id="IPR023299">
    <property type="entry name" value="ATPase_P-typ_cyto_dom_N"/>
</dbReference>
<evidence type="ECO:0000259" key="21">
    <source>
        <dbReference type="SMART" id="SM00831"/>
    </source>
</evidence>
<dbReference type="FunFam" id="3.40.50.1000:FF:000018">
    <property type="entry name" value="Calcium-transporting ATPase"/>
    <property type="match status" value="1"/>
</dbReference>
<evidence type="ECO:0000256" key="11">
    <source>
        <dbReference type="ARBA" id="ARBA00022842"/>
    </source>
</evidence>
<keyword evidence="12" id="KW-1278">Translocase</keyword>
<evidence type="ECO:0000256" key="17">
    <source>
        <dbReference type="ARBA" id="ARBA00059328"/>
    </source>
</evidence>
<feature type="transmembrane region" description="Helical" evidence="20">
    <location>
        <begin position="223"/>
        <end position="242"/>
    </location>
</feature>
<feature type="non-terminal residue" evidence="22">
    <location>
        <position position="1329"/>
    </location>
</feature>
<evidence type="ECO:0000256" key="10">
    <source>
        <dbReference type="ARBA" id="ARBA00022840"/>
    </source>
</evidence>
<dbReference type="InterPro" id="IPR023214">
    <property type="entry name" value="HAD_sf"/>
</dbReference>
<keyword evidence="7" id="KW-0479">Metal-binding</keyword>
<evidence type="ECO:0000256" key="15">
    <source>
        <dbReference type="ARBA" id="ARBA00023136"/>
    </source>
</evidence>
<keyword evidence="13 20" id="KW-1133">Transmembrane helix</keyword>
<organism evidence="22">
    <name type="scientific">Hypocrella siamensis</name>
    <dbReference type="NCBI Taxonomy" id="696354"/>
    <lineage>
        <taxon>Eukaryota</taxon>
        <taxon>Fungi</taxon>
        <taxon>Dikarya</taxon>
        <taxon>Ascomycota</taxon>
        <taxon>Pezizomycotina</taxon>
        <taxon>Sordariomycetes</taxon>
        <taxon>Hypocreomycetidae</taxon>
        <taxon>Hypocreales</taxon>
        <taxon>Clavicipitaceae</taxon>
        <taxon>Hypocrella</taxon>
    </lineage>
</organism>
<evidence type="ECO:0000256" key="6">
    <source>
        <dbReference type="ARBA" id="ARBA00022692"/>
    </source>
</evidence>
<evidence type="ECO:0000256" key="5">
    <source>
        <dbReference type="ARBA" id="ARBA00022568"/>
    </source>
</evidence>
<feature type="domain" description="Cation-transporting P-type ATPase N-terminal" evidence="21">
    <location>
        <begin position="177"/>
        <end position="239"/>
    </location>
</feature>
<feature type="compositionally biased region" description="Polar residues" evidence="19">
    <location>
        <begin position="50"/>
        <end position="61"/>
    </location>
</feature>
<dbReference type="SFLD" id="SFLDG00002">
    <property type="entry name" value="C1.7:_P-type_atpase_like"/>
    <property type="match status" value="1"/>
</dbReference>
<evidence type="ECO:0000256" key="1">
    <source>
        <dbReference type="ARBA" id="ARBA00004128"/>
    </source>
</evidence>
<dbReference type="SUPFAM" id="SSF81653">
    <property type="entry name" value="Calcium ATPase, transduction domain A"/>
    <property type="match status" value="1"/>
</dbReference>
<evidence type="ECO:0000256" key="12">
    <source>
        <dbReference type="ARBA" id="ARBA00022967"/>
    </source>
</evidence>
<evidence type="ECO:0000256" key="8">
    <source>
        <dbReference type="ARBA" id="ARBA00022741"/>
    </source>
</evidence>
<proteinExistence type="predicted"/>
<evidence type="ECO:0000256" key="14">
    <source>
        <dbReference type="ARBA" id="ARBA00023065"/>
    </source>
</evidence>
<dbReference type="InterPro" id="IPR023298">
    <property type="entry name" value="ATPase_P-typ_TM_dom_sf"/>
</dbReference>
<dbReference type="SUPFAM" id="SSF56784">
    <property type="entry name" value="HAD-like"/>
    <property type="match status" value="1"/>
</dbReference>
<dbReference type="Gene3D" id="3.40.1110.10">
    <property type="entry name" value="Calcium-transporting ATPase, cytoplasmic domain N"/>
    <property type="match status" value="1"/>
</dbReference>
<evidence type="ECO:0000256" key="7">
    <source>
        <dbReference type="ARBA" id="ARBA00022723"/>
    </source>
</evidence>
<dbReference type="SFLD" id="SFLDS00003">
    <property type="entry name" value="Haloacid_Dehalogenase"/>
    <property type="match status" value="1"/>
</dbReference>
<comment type="function">
    <text evidence="17">This magnesium-dependent enzyme catalyzes the hydrolysis of ATP coupled with the transport of calcium. Transports the calcium to the vacuole and participates in the control of the cytosolic free calcium.</text>
</comment>
<dbReference type="GO" id="GO:0016887">
    <property type="term" value="F:ATP hydrolysis activity"/>
    <property type="evidence" value="ECO:0007669"/>
    <property type="project" value="InterPro"/>
</dbReference>
<dbReference type="EC" id="7.2.2.10" evidence="2"/>
<evidence type="ECO:0000256" key="13">
    <source>
        <dbReference type="ARBA" id="ARBA00022989"/>
    </source>
</evidence>
<feature type="transmembrane region" description="Helical" evidence="20">
    <location>
        <begin position="421"/>
        <end position="442"/>
    </location>
</feature>
<evidence type="ECO:0000313" key="22">
    <source>
        <dbReference type="EMBL" id="ANH22581.1"/>
    </source>
</evidence>
<keyword evidence="9" id="KW-0106">Calcium</keyword>
<dbReference type="InterPro" id="IPR018303">
    <property type="entry name" value="ATPase_P-typ_P_site"/>
</dbReference>
<dbReference type="SMART" id="SM00831">
    <property type="entry name" value="Cation_ATPase_N"/>
    <property type="match status" value="1"/>
</dbReference>
<dbReference type="SUPFAM" id="SSF81660">
    <property type="entry name" value="Metal cation-transporting ATPase, ATP-binding domain N"/>
    <property type="match status" value="1"/>
</dbReference>
<dbReference type="NCBIfam" id="TIGR01517">
    <property type="entry name" value="ATPase-IIB_Ca"/>
    <property type="match status" value="1"/>
</dbReference>
<accession>A0A173G8R9</accession>
<dbReference type="Pfam" id="PF08282">
    <property type="entry name" value="Hydrolase_3"/>
    <property type="match status" value="1"/>
</dbReference>
<keyword evidence="4" id="KW-0926">Vacuole</keyword>
<dbReference type="Gene3D" id="3.40.50.1000">
    <property type="entry name" value="HAD superfamily/HAD-like"/>
    <property type="match status" value="1"/>
</dbReference>
<feature type="transmembrane region" description="Helical" evidence="20">
    <location>
        <begin position="976"/>
        <end position="998"/>
    </location>
</feature>
<evidence type="ECO:0000256" key="9">
    <source>
        <dbReference type="ARBA" id="ARBA00022837"/>
    </source>
</evidence>
<dbReference type="InterPro" id="IPR036412">
    <property type="entry name" value="HAD-like_sf"/>
</dbReference>
<dbReference type="GO" id="GO:0005388">
    <property type="term" value="F:P-type calcium transporter activity"/>
    <property type="evidence" value="ECO:0007669"/>
    <property type="project" value="UniProtKB-EC"/>
</dbReference>
<dbReference type="Pfam" id="PF00690">
    <property type="entry name" value="Cation_ATPase_N"/>
    <property type="match status" value="1"/>
</dbReference>
<dbReference type="GO" id="GO:0005524">
    <property type="term" value="F:ATP binding"/>
    <property type="evidence" value="ECO:0007669"/>
    <property type="project" value="UniProtKB-KW"/>
</dbReference>
<feature type="compositionally biased region" description="Low complexity" evidence="19">
    <location>
        <begin position="28"/>
        <end position="49"/>
    </location>
</feature>
<dbReference type="GO" id="GO:0005886">
    <property type="term" value="C:plasma membrane"/>
    <property type="evidence" value="ECO:0007669"/>
    <property type="project" value="TreeGrafter"/>
</dbReference>
<dbReference type="InterPro" id="IPR006408">
    <property type="entry name" value="P-type_ATPase_IIB"/>
</dbReference>
<dbReference type="GO" id="GO:0006874">
    <property type="term" value="P:intracellular calcium ion homeostasis"/>
    <property type="evidence" value="ECO:0007669"/>
    <property type="project" value="TreeGrafter"/>
</dbReference>
<dbReference type="Pfam" id="PF13246">
    <property type="entry name" value="Cation_ATPase"/>
    <property type="match status" value="1"/>
</dbReference>
<keyword evidence="11" id="KW-0460">Magnesium</keyword>
<name>A0A173G8R9_9HYPO</name>
<comment type="subcellular location">
    <subcellularLocation>
        <location evidence="1">Vacuole membrane</location>
        <topology evidence="1">Multi-pass membrane protein</topology>
    </subcellularLocation>
</comment>
<feature type="transmembrane region" description="Helical" evidence="20">
    <location>
        <begin position="254"/>
        <end position="274"/>
    </location>
</feature>
<keyword evidence="14" id="KW-0406">Ion transport</keyword>
<comment type="catalytic activity">
    <reaction evidence="16">
        <text>Ca(2+)(in) + ATP + H2O = Ca(2+)(out) + ADP + phosphate + H(+)</text>
        <dbReference type="Rhea" id="RHEA:18105"/>
        <dbReference type="ChEBI" id="CHEBI:15377"/>
        <dbReference type="ChEBI" id="CHEBI:15378"/>
        <dbReference type="ChEBI" id="CHEBI:29108"/>
        <dbReference type="ChEBI" id="CHEBI:30616"/>
        <dbReference type="ChEBI" id="CHEBI:43474"/>
        <dbReference type="ChEBI" id="CHEBI:456216"/>
        <dbReference type="EC" id="7.2.2.10"/>
    </reaction>
</comment>
<keyword evidence="5" id="KW-0109">Calcium transport</keyword>
<feature type="transmembrane region" description="Helical" evidence="20">
    <location>
        <begin position="1056"/>
        <end position="1076"/>
    </location>
</feature>
<evidence type="ECO:0000256" key="20">
    <source>
        <dbReference type="SAM" id="Phobius"/>
    </source>
</evidence>
<keyword evidence="10" id="KW-0067">ATP-binding</keyword>
<dbReference type="Gene3D" id="2.70.150.10">
    <property type="entry name" value="Calcium-transporting ATPase, cytoplasmic transduction domain A"/>
    <property type="match status" value="1"/>
</dbReference>
<reference evidence="22" key="1">
    <citation type="journal article" date="2016" name="BMC Genomics">
        <title>Genome sequence and comparative analysis of clavicipitaceous insect-pathogenic fungus Aschersonia badia with Metarhizium spp.</title>
        <authorList>
            <person name="Agrawal Y."/>
            <person name="Narwani T."/>
            <person name="Subramanian S."/>
        </authorList>
    </citation>
    <scope>NUCLEOTIDE SEQUENCE</scope>
    <source>
        <strain evidence="22">MTCC 10142</strain>
    </source>
</reference>
<dbReference type="InterPro" id="IPR001757">
    <property type="entry name" value="P_typ_ATPase"/>
</dbReference>
<keyword evidence="3" id="KW-0813">Transport</keyword>
<feature type="compositionally biased region" description="Low complexity" evidence="19">
    <location>
        <begin position="62"/>
        <end position="79"/>
    </location>
</feature>
<protein>
    <recommendedName>
        <fullName evidence="18">Calcium-transporting ATPase 2</fullName>
        <ecNumber evidence="2">7.2.2.10</ecNumber>
    </recommendedName>
</protein>
<evidence type="ECO:0000256" key="19">
    <source>
        <dbReference type="SAM" id="MobiDB-lite"/>
    </source>
</evidence>
<dbReference type="EMBL" id="KU202324">
    <property type="protein sequence ID" value="ANH22581.1"/>
    <property type="molecule type" value="Genomic_DNA"/>
</dbReference>
<keyword evidence="6 20" id="KW-0812">Transmembrane</keyword>
<dbReference type="InterPro" id="IPR006068">
    <property type="entry name" value="ATPase_P-typ_cation-transptr_C"/>
</dbReference>
<dbReference type="SUPFAM" id="SSF81665">
    <property type="entry name" value="Calcium ATPase, transmembrane domain M"/>
    <property type="match status" value="1"/>
</dbReference>
<dbReference type="Gene3D" id="1.20.1110.10">
    <property type="entry name" value="Calcium-transporting ATPase, transmembrane domain"/>
    <property type="match status" value="1"/>
</dbReference>
<evidence type="ECO:0000256" key="2">
    <source>
        <dbReference type="ARBA" id="ARBA00012790"/>
    </source>
</evidence>
<keyword evidence="8" id="KW-0547">Nucleotide-binding</keyword>
<dbReference type="Pfam" id="PF00689">
    <property type="entry name" value="Cation_ATPase_C"/>
    <property type="match status" value="1"/>
</dbReference>
<evidence type="ECO:0000256" key="3">
    <source>
        <dbReference type="ARBA" id="ARBA00022448"/>
    </source>
</evidence>
<dbReference type="GO" id="GO:0005774">
    <property type="term" value="C:vacuolar membrane"/>
    <property type="evidence" value="ECO:0007669"/>
    <property type="project" value="UniProtKB-SubCell"/>
</dbReference>
<feature type="transmembrane region" description="Helical" evidence="20">
    <location>
        <begin position="1088"/>
        <end position="1106"/>
    </location>
</feature>
<dbReference type="SFLD" id="SFLDF00027">
    <property type="entry name" value="p-type_atpase"/>
    <property type="match status" value="1"/>
</dbReference>
<dbReference type="NCBIfam" id="TIGR01494">
    <property type="entry name" value="ATPase_P-type"/>
    <property type="match status" value="1"/>
</dbReference>
<evidence type="ECO:0000256" key="4">
    <source>
        <dbReference type="ARBA" id="ARBA00022554"/>
    </source>
</evidence>
<dbReference type="InterPro" id="IPR008250">
    <property type="entry name" value="ATPase_P-typ_transduc_dom_A_sf"/>
</dbReference>
<evidence type="ECO:0000256" key="18">
    <source>
        <dbReference type="ARBA" id="ARBA00067965"/>
    </source>
</evidence>
<sequence>MDSSTSESVLHLGRHGPSFQAEAEAEAEPGPGAQAEAQAEAQRAHAQTQPQAQGRGQEQGPSQARAQQHSQQQAQDADSLAQLLRDDSPSSPNNIFAFTPAQLHKLLTLKNLAALDFFGGLRGLAAGLRTDPAAGLNADETSLDGSLSFQEAVAAGREARSPRLHDAASSSSPLQQRHHALRLGESSDPRFADRRRIFGANRLPRRKQKSFLRLMWIAFNDKLLILLTISACISLAIGIYQSVVASADNSNIEWVDGVTVVVAIVIIVLASAANDWQKNHKFEKLNERKKHRDVTVFRSGRARQIDITEVLVGDVMHIEAGEVVAADGILIQAAGLHINESSISGEAEVVHKTVPGDHDASHAVLADPFILSGTTVTRGVGRYLVLSVGANSTYGRTLMSLREDVEETPLQAKLGRLGKQLIVFGVIAGAIFFIILFIRFLIRLKNYRDRGPSDKAEAFFHILILSITVVIITVPEGLALNVTVALAFATTRMLKDNNLVRLIRSCEVMGNATCVCSDKTGTLTQNKMTVVAGRLALDGVFDDTAAPSEGDGRGVTDNCPPRTDGSAKLVASMSQEVKDLIKDSVSLNSTAFESDESQASEYFGSSTETALLKFGRDHLAMGPLSAERANTPVVTMLPFESSRKWMAVLIRLPNGRCRLLVKGAAEDVLEYCAFAVEDHTYQLRAVRLTENERRTFKDTISEYADKMLRPVAIAYKDFDESEVFENPHDDPAAINLEWLASGLVFIGFFGIRDPLRLEVIDSVKKCQDAGVFVRMVTGDNFLTAKAVASEAGIYSCGGIAMDGPTFRKLSEEQLDAVIPRLQVLARSSPEDKLLLVKRLRAMRETVAVTGDGTNDALALKEADVGFAMGIQGTEVAKEAASIILLDDNFASIVKALSWGRTINDAVKKFCQFQFTINITAGILVIVSELVGDSIFTVVQLLWINLIMDIFASLGLATDHPSPEFLKRKPEPRNAPIITITMWKMILGQAIYQLAVIFVVHYAGWDLFDPHTSEEIEKLQTLVFNIYVWMQFFNQHNCRRVDNKLDIWYQGVLRNPWFIGVQILTLVGQFVIIFKGGEAFDTVPLTGAQWGWSMLFGILTIPLGALIRQVPDSYVAVFFQKVGCVLRWITKPFRGWCSCLAILYIRDRRNTDQVSQGTKLESTKRPQQGDNVDQAALPKRPVSGSTRSESTTQRRRPSGEAVSDGAGDGDGDDDETVDLQALIDAARKGRALRRNRLELHPTTLQDDPILGTRTNVALPPSQDPGLLRFVSRHREDEPEQTRRRRRGRQTVPARHTWVEPTRPRRAATTTVSTGSKAGWTWESFLRSKRR</sequence>
<dbReference type="PANTHER" id="PTHR24093">
    <property type="entry name" value="CATION TRANSPORTING ATPASE"/>
    <property type="match status" value="1"/>
</dbReference>
<dbReference type="PROSITE" id="PS00154">
    <property type="entry name" value="ATPASE_E1_E2"/>
    <property type="match status" value="1"/>
</dbReference>
<dbReference type="InterPro" id="IPR044492">
    <property type="entry name" value="P_typ_ATPase_HD_dom"/>
</dbReference>
<dbReference type="FunFam" id="2.70.150.10:FF:000028">
    <property type="entry name" value="Calcium-transporting ATPase"/>
    <property type="match status" value="1"/>
</dbReference>
<dbReference type="GO" id="GO:0046872">
    <property type="term" value="F:metal ion binding"/>
    <property type="evidence" value="ECO:0007669"/>
    <property type="project" value="UniProtKB-KW"/>
</dbReference>
<dbReference type="PANTHER" id="PTHR24093:SF369">
    <property type="entry name" value="CALCIUM-TRANSPORTING ATPASE"/>
    <property type="match status" value="1"/>
</dbReference>
<feature type="region of interest" description="Disordered" evidence="19">
    <location>
        <begin position="1273"/>
        <end position="1313"/>
    </location>
</feature>
<dbReference type="InterPro" id="IPR059000">
    <property type="entry name" value="ATPase_P-type_domA"/>
</dbReference>
<feature type="transmembrane region" description="Helical" evidence="20">
    <location>
        <begin position="462"/>
        <end position="489"/>
    </location>
</feature>
<dbReference type="Pfam" id="PF00122">
    <property type="entry name" value="E1-E2_ATPase"/>
    <property type="match status" value="1"/>
</dbReference>
<dbReference type="InterPro" id="IPR004014">
    <property type="entry name" value="ATPase_P-typ_cation-transptr_N"/>
</dbReference>